<evidence type="ECO:0000313" key="3">
    <source>
        <dbReference type="Proteomes" id="UP000054248"/>
    </source>
</evidence>
<dbReference type="Proteomes" id="UP000054248">
    <property type="component" value="Unassembled WGS sequence"/>
</dbReference>
<reference evidence="2 3" key="1">
    <citation type="submission" date="2014-04" db="EMBL/GenBank/DDBJ databases">
        <authorList>
            <consortium name="DOE Joint Genome Institute"/>
            <person name="Kuo A."/>
            <person name="Girlanda M."/>
            <person name="Perotto S."/>
            <person name="Kohler A."/>
            <person name="Nagy L.G."/>
            <person name="Floudas D."/>
            <person name="Copeland A."/>
            <person name="Barry K.W."/>
            <person name="Cichocki N."/>
            <person name="Veneault-Fourrey C."/>
            <person name="LaButti K."/>
            <person name="Lindquist E.A."/>
            <person name="Lipzen A."/>
            <person name="Lundell T."/>
            <person name="Morin E."/>
            <person name="Murat C."/>
            <person name="Sun H."/>
            <person name="Tunlid A."/>
            <person name="Henrissat B."/>
            <person name="Grigoriev I.V."/>
            <person name="Hibbett D.S."/>
            <person name="Martin F."/>
            <person name="Nordberg H.P."/>
            <person name="Cantor M.N."/>
            <person name="Hua S.X."/>
        </authorList>
    </citation>
    <scope>NUCLEOTIDE SEQUENCE [LARGE SCALE GENOMIC DNA]</scope>
    <source>
        <strain evidence="2 3">MUT 4182</strain>
    </source>
</reference>
<protein>
    <submittedName>
        <fullName evidence="2">Uncharacterized protein</fullName>
    </submittedName>
</protein>
<accession>A0A0C3PRD9</accession>
<reference evidence="3" key="2">
    <citation type="submission" date="2015-01" db="EMBL/GenBank/DDBJ databases">
        <title>Evolutionary Origins and Diversification of the Mycorrhizal Mutualists.</title>
        <authorList>
            <consortium name="DOE Joint Genome Institute"/>
            <consortium name="Mycorrhizal Genomics Consortium"/>
            <person name="Kohler A."/>
            <person name="Kuo A."/>
            <person name="Nagy L.G."/>
            <person name="Floudas D."/>
            <person name="Copeland A."/>
            <person name="Barry K.W."/>
            <person name="Cichocki N."/>
            <person name="Veneault-Fourrey C."/>
            <person name="LaButti K."/>
            <person name="Lindquist E.A."/>
            <person name="Lipzen A."/>
            <person name="Lundell T."/>
            <person name="Morin E."/>
            <person name="Murat C."/>
            <person name="Riley R."/>
            <person name="Ohm R."/>
            <person name="Sun H."/>
            <person name="Tunlid A."/>
            <person name="Henrissat B."/>
            <person name="Grigoriev I.V."/>
            <person name="Hibbett D.S."/>
            <person name="Martin F."/>
        </authorList>
    </citation>
    <scope>NUCLEOTIDE SEQUENCE [LARGE SCALE GENOMIC DNA]</scope>
    <source>
        <strain evidence="3">MUT 4182</strain>
    </source>
</reference>
<feature type="region of interest" description="Disordered" evidence="1">
    <location>
        <begin position="212"/>
        <end position="236"/>
    </location>
</feature>
<feature type="compositionally biased region" description="Polar residues" evidence="1">
    <location>
        <begin position="166"/>
        <end position="195"/>
    </location>
</feature>
<dbReference type="EMBL" id="KN823416">
    <property type="protein sequence ID" value="KIO17200.1"/>
    <property type="molecule type" value="Genomic_DNA"/>
</dbReference>
<proteinExistence type="predicted"/>
<gene>
    <name evidence="2" type="ORF">M407DRAFT_33140</name>
</gene>
<evidence type="ECO:0000256" key="1">
    <source>
        <dbReference type="SAM" id="MobiDB-lite"/>
    </source>
</evidence>
<evidence type="ECO:0000313" key="2">
    <source>
        <dbReference type="EMBL" id="KIO17200.1"/>
    </source>
</evidence>
<dbReference type="OrthoDB" id="10591434at2759"/>
<feature type="region of interest" description="Disordered" evidence="1">
    <location>
        <begin position="117"/>
        <end position="136"/>
    </location>
</feature>
<organism evidence="2 3">
    <name type="scientific">Tulasnella calospora MUT 4182</name>
    <dbReference type="NCBI Taxonomy" id="1051891"/>
    <lineage>
        <taxon>Eukaryota</taxon>
        <taxon>Fungi</taxon>
        <taxon>Dikarya</taxon>
        <taxon>Basidiomycota</taxon>
        <taxon>Agaricomycotina</taxon>
        <taxon>Agaricomycetes</taxon>
        <taxon>Cantharellales</taxon>
        <taxon>Tulasnellaceae</taxon>
        <taxon>Tulasnella</taxon>
    </lineage>
</organism>
<keyword evidence="3" id="KW-1185">Reference proteome</keyword>
<dbReference type="AlphaFoldDB" id="A0A0C3PRD9"/>
<name>A0A0C3PRD9_9AGAM</name>
<feature type="compositionally biased region" description="Pro residues" evidence="1">
    <location>
        <begin position="118"/>
        <end position="129"/>
    </location>
</feature>
<dbReference type="HOGENOM" id="CLU_858414_0_0_1"/>
<sequence>MSGNPPVFSRNGAKFPIYVQTDSFPAVYNSLKELIHGCEGVVLDTPERALAICITNRDTPLGANLIAKFYQADTSQHRRGVVDYHWVNACVDAQALLGPPNWGGYYISPLTLDHFFNPSPPTTSQPSPSPSFSQAPTLVSPLYTPQYLPVPDAKPGTPSRKPSLPTIPQQILQKFQPSGTSGSPTGCYSPPNATTPFGEDQLSRQLSATVDECNPTEYDPAPAPPPENQKKQMTGGRSNKYFYTDAENDFILKYMAWADRHGISSPAALHRMCLLVDALASLKRSHVPNVKVDWSERQQRMGLRIGWADHKPLFCTIFIFLKIR</sequence>
<feature type="region of interest" description="Disordered" evidence="1">
    <location>
        <begin position="143"/>
        <end position="199"/>
    </location>
</feature>